<dbReference type="Gene3D" id="3.40.50.300">
    <property type="entry name" value="P-loop containing nucleotide triphosphate hydrolases"/>
    <property type="match status" value="1"/>
</dbReference>
<organism evidence="5 6">
    <name type="scientific">Clavelina lepadiformis</name>
    <name type="common">Light-bulb sea squirt</name>
    <name type="synonym">Ascidia lepadiformis</name>
    <dbReference type="NCBI Taxonomy" id="159417"/>
    <lineage>
        <taxon>Eukaryota</taxon>
        <taxon>Metazoa</taxon>
        <taxon>Chordata</taxon>
        <taxon>Tunicata</taxon>
        <taxon>Ascidiacea</taxon>
        <taxon>Aplousobranchia</taxon>
        <taxon>Clavelinidae</taxon>
        <taxon>Clavelina</taxon>
    </lineage>
</organism>
<evidence type="ECO:0000256" key="3">
    <source>
        <dbReference type="RuleBase" id="RU361155"/>
    </source>
</evidence>
<feature type="domain" description="Sulfotransferase" evidence="4">
    <location>
        <begin position="45"/>
        <end position="282"/>
    </location>
</feature>
<evidence type="ECO:0000313" key="5">
    <source>
        <dbReference type="EMBL" id="CAK8684524.1"/>
    </source>
</evidence>
<proteinExistence type="inferred from homology"/>
<reference evidence="5 6" key="1">
    <citation type="submission" date="2024-02" db="EMBL/GenBank/DDBJ databases">
        <authorList>
            <person name="Daric V."/>
            <person name="Darras S."/>
        </authorList>
    </citation>
    <scope>NUCLEOTIDE SEQUENCE [LARGE SCALE GENOMIC DNA]</scope>
</reference>
<dbReference type="InterPro" id="IPR000863">
    <property type="entry name" value="Sulfotransferase_dom"/>
</dbReference>
<name>A0ABP0G1I8_CLALP</name>
<dbReference type="EC" id="2.8.2.-" evidence="3"/>
<keyword evidence="2 3" id="KW-0808">Transferase</keyword>
<comment type="caution">
    <text evidence="5">The sequence shown here is derived from an EMBL/GenBank/DDBJ whole genome shotgun (WGS) entry which is preliminary data.</text>
</comment>
<protein>
    <recommendedName>
        <fullName evidence="3">Sulfotransferase</fullName>
        <ecNumber evidence="3">2.8.2.-</ecNumber>
    </recommendedName>
</protein>
<keyword evidence="6" id="KW-1185">Reference proteome</keyword>
<dbReference type="SUPFAM" id="SSF52540">
    <property type="entry name" value="P-loop containing nucleoside triphosphate hydrolases"/>
    <property type="match status" value="1"/>
</dbReference>
<dbReference type="Pfam" id="PF00685">
    <property type="entry name" value="Sulfotransfer_1"/>
    <property type="match status" value="1"/>
</dbReference>
<gene>
    <name evidence="5" type="ORF">CVLEPA_LOCUS15500</name>
</gene>
<dbReference type="Proteomes" id="UP001642483">
    <property type="component" value="Unassembled WGS sequence"/>
</dbReference>
<dbReference type="PANTHER" id="PTHR11783">
    <property type="entry name" value="SULFOTRANSFERASE SULT"/>
    <property type="match status" value="1"/>
</dbReference>
<accession>A0ABP0G1I8</accession>
<dbReference type="InterPro" id="IPR027417">
    <property type="entry name" value="P-loop_NTPase"/>
</dbReference>
<sequence>MTTEATRKIPKVCHVTTPSGGSVALPTICSQETFDDAINFKFSENDVIIRTYPKSGTTWMMNIIYLITHHGKPIPGGTFLEDHFLFCETSGKERLLHHQGSPFRFFQTHIHADHMKFNKLSKYVCVVRNPKDVCVSFFHHTNALKDLYGVTEMDFVSYFQLFVEGKTDFGSYFDHVTAALSHRDDANILFILYEDMLADTRSAVLKVARFLGQDYLEQVQDEDVMKSVLEHSSFAAMFKNKEQLSHTTRDDVCAVIRKGIVGDWKSFMTQQQAGIIDEMTRKHELDHLWKDFQ</sequence>
<evidence type="ECO:0000256" key="1">
    <source>
        <dbReference type="ARBA" id="ARBA00005771"/>
    </source>
</evidence>
<dbReference type="EMBL" id="CAWYQH010000097">
    <property type="protein sequence ID" value="CAK8684524.1"/>
    <property type="molecule type" value="Genomic_DNA"/>
</dbReference>
<evidence type="ECO:0000256" key="2">
    <source>
        <dbReference type="ARBA" id="ARBA00022679"/>
    </source>
</evidence>
<evidence type="ECO:0000259" key="4">
    <source>
        <dbReference type="Pfam" id="PF00685"/>
    </source>
</evidence>
<comment type="similarity">
    <text evidence="1 3">Belongs to the sulfotransferase 1 family.</text>
</comment>
<evidence type="ECO:0000313" key="6">
    <source>
        <dbReference type="Proteomes" id="UP001642483"/>
    </source>
</evidence>